<gene>
    <name evidence="1" type="ORF">ACFSQT_12980</name>
</gene>
<evidence type="ECO:0000313" key="2">
    <source>
        <dbReference type="Proteomes" id="UP001597349"/>
    </source>
</evidence>
<reference evidence="2" key="1">
    <citation type="journal article" date="2019" name="Int. J. Syst. Evol. Microbiol.">
        <title>The Global Catalogue of Microorganisms (GCM) 10K type strain sequencing project: providing services to taxonomists for standard genome sequencing and annotation.</title>
        <authorList>
            <consortium name="The Broad Institute Genomics Platform"/>
            <consortium name="The Broad Institute Genome Sequencing Center for Infectious Disease"/>
            <person name="Wu L."/>
            <person name="Ma J."/>
        </authorList>
    </citation>
    <scope>NUCLEOTIDE SEQUENCE [LARGE SCALE GENOMIC DNA]</scope>
    <source>
        <strain evidence="2">CGMCC 1.16226</strain>
    </source>
</reference>
<accession>A0ABW4WDP1</accession>
<evidence type="ECO:0000313" key="1">
    <source>
        <dbReference type="EMBL" id="MFD2053970.1"/>
    </source>
</evidence>
<dbReference type="EMBL" id="JBHUGY010000020">
    <property type="protein sequence ID" value="MFD2053970.1"/>
    <property type="molecule type" value="Genomic_DNA"/>
</dbReference>
<keyword evidence="2" id="KW-1185">Reference proteome</keyword>
<name>A0ABW4WDP1_9HYPH</name>
<dbReference type="RefSeq" id="WP_379019101.1">
    <property type="nucleotide sequence ID" value="NZ_JBHUGY010000020.1"/>
</dbReference>
<organism evidence="1 2">
    <name type="scientific">Mesorhizobium calcicola</name>
    <dbReference type="NCBI Taxonomy" id="1300310"/>
    <lineage>
        <taxon>Bacteria</taxon>
        <taxon>Pseudomonadati</taxon>
        <taxon>Pseudomonadota</taxon>
        <taxon>Alphaproteobacteria</taxon>
        <taxon>Hyphomicrobiales</taxon>
        <taxon>Phyllobacteriaceae</taxon>
        <taxon>Mesorhizobium</taxon>
    </lineage>
</organism>
<dbReference type="Proteomes" id="UP001597349">
    <property type="component" value="Unassembled WGS sequence"/>
</dbReference>
<proteinExistence type="predicted"/>
<comment type="caution">
    <text evidence="1">The sequence shown here is derived from an EMBL/GenBank/DDBJ whole genome shotgun (WGS) entry which is preliminary data.</text>
</comment>
<protein>
    <submittedName>
        <fullName evidence="1">Uncharacterized protein</fullName>
    </submittedName>
</protein>
<sequence length="106" mass="12461">MKFLIHETLRTLNTDDVFEFGLGEISKSREHDDLYEAEAVFRRNKQERRHKVPGLTEFDVVRGFMTYIGINLRAAAKDNLVEFDLNGLTLDQYIPLTKTIRDIWDE</sequence>